<dbReference type="EMBL" id="CP014859">
    <property type="protein sequence ID" value="AOS63944.1"/>
    <property type="molecule type" value="Genomic_DNA"/>
</dbReference>
<accession>A0AAC9MYZ8</accession>
<name>A0AAC9MYZ8_9PSEU</name>
<feature type="region of interest" description="Disordered" evidence="1">
    <location>
        <begin position="1"/>
        <end position="21"/>
    </location>
</feature>
<keyword evidence="2" id="KW-0472">Membrane</keyword>
<feature type="region of interest" description="Disordered" evidence="1">
    <location>
        <begin position="360"/>
        <end position="405"/>
    </location>
</feature>
<gene>
    <name evidence="3" type="ORF">TL08_15675</name>
</gene>
<keyword evidence="2" id="KW-0812">Transmembrane</keyword>
<dbReference type="RefSeq" id="WP_069849936.1">
    <property type="nucleotide sequence ID" value="NZ_CP014859.1"/>
</dbReference>
<organism evidence="3 4">
    <name type="scientific">Actinoalloteichus hymeniacidonis</name>
    <dbReference type="NCBI Taxonomy" id="340345"/>
    <lineage>
        <taxon>Bacteria</taxon>
        <taxon>Bacillati</taxon>
        <taxon>Actinomycetota</taxon>
        <taxon>Actinomycetes</taxon>
        <taxon>Pseudonocardiales</taxon>
        <taxon>Pseudonocardiaceae</taxon>
        <taxon>Actinoalloteichus</taxon>
    </lineage>
</organism>
<dbReference type="AlphaFoldDB" id="A0AAC9MYZ8"/>
<protein>
    <recommendedName>
        <fullName evidence="5">DUF916 domain-containing protein</fullName>
    </recommendedName>
</protein>
<keyword evidence="4" id="KW-1185">Reference proteome</keyword>
<feature type="transmembrane region" description="Helical" evidence="2">
    <location>
        <begin position="319"/>
        <end position="339"/>
    </location>
</feature>
<evidence type="ECO:0008006" key="5">
    <source>
        <dbReference type="Google" id="ProtNLM"/>
    </source>
</evidence>
<evidence type="ECO:0000313" key="3">
    <source>
        <dbReference type="EMBL" id="AOS63944.1"/>
    </source>
</evidence>
<evidence type="ECO:0000313" key="4">
    <source>
        <dbReference type="Proteomes" id="UP000095210"/>
    </source>
</evidence>
<sequence length="405" mass="42336">MISVRRAARTGHRRRDLPEGVPHSAMVRTAAGLLVAAGLLITPVAATAQEDETNRTTWAIQPSDGEEPDGRVSFRHEVEAGGHVVDHVTVTNFSPQPATFRIHASDGVVTSDGRFDLLADDVEPVGSGSWIAVDGQDPGAPVTVEIDADSSATVPFVIEVPADATPGDHPAGIVAALVGGQDAVAFHTRVGARLHLRVAGDVVGVLGVDDLRVTHLPSWNPFATGSLRVDYSVTNEGNVRLGAAPEVRTTGPFGWGAREATAEEHREILPGQRVTGSIVLTGVWPWGRLSTEFAVTPLVVGEDTVDADLVRTTDSAETWALPIPQALALLLVVGAVLLWRWARGRRDARTEARIAEAVAAATAGSAADTESTTTASTPPAGENPEPPSKNDQDPAEGTGGSATDR</sequence>
<dbReference type="KEGG" id="ahm:TL08_15675"/>
<dbReference type="Proteomes" id="UP000095210">
    <property type="component" value="Chromosome"/>
</dbReference>
<reference evidence="4" key="1">
    <citation type="submission" date="2016-03" db="EMBL/GenBank/DDBJ databases">
        <title>Complete genome sequence of the type strain Actinoalloteichus hymeniacidonis DSM 45092.</title>
        <authorList>
            <person name="Schaffert L."/>
            <person name="Albersmeier A."/>
            <person name="Winkler A."/>
            <person name="Kalinowski J."/>
            <person name="Zotchev S."/>
            <person name="Ruckert C."/>
        </authorList>
    </citation>
    <scope>NUCLEOTIDE SEQUENCE [LARGE SCALE GENOMIC DNA]</scope>
    <source>
        <strain evidence="4">HPA177(T) (DSM 45092(T))</strain>
    </source>
</reference>
<feature type="compositionally biased region" description="Low complexity" evidence="1">
    <location>
        <begin position="360"/>
        <end position="382"/>
    </location>
</feature>
<feature type="compositionally biased region" description="Basic residues" evidence="1">
    <location>
        <begin position="1"/>
        <end position="15"/>
    </location>
</feature>
<evidence type="ECO:0000256" key="2">
    <source>
        <dbReference type="SAM" id="Phobius"/>
    </source>
</evidence>
<keyword evidence="2" id="KW-1133">Transmembrane helix</keyword>
<evidence type="ECO:0000256" key="1">
    <source>
        <dbReference type="SAM" id="MobiDB-lite"/>
    </source>
</evidence>
<proteinExistence type="predicted"/>